<protein>
    <submittedName>
        <fullName evidence="2">Uncharacterized protein</fullName>
    </submittedName>
</protein>
<evidence type="ECO:0000256" key="1">
    <source>
        <dbReference type="SAM" id="MobiDB-lite"/>
    </source>
</evidence>
<accession>A0A0C3S6M5</accession>
<keyword evidence="3" id="KW-1185">Reference proteome</keyword>
<proteinExistence type="predicted"/>
<dbReference type="AlphaFoldDB" id="A0A0C3S6M5"/>
<evidence type="ECO:0000313" key="2">
    <source>
        <dbReference type="EMBL" id="KIP04215.1"/>
    </source>
</evidence>
<dbReference type="HOGENOM" id="CLU_2307063_0_0_1"/>
<feature type="region of interest" description="Disordered" evidence="1">
    <location>
        <begin position="1"/>
        <end position="45"/>
    </location>
</feature>
<organism evidence="2 3">
    <name type="scientific">Phlebiopsis gigantea (strain 11061_1 CR5-6)</name>
    <name type="common">White-rot fungus</name>
    <name type="synonym">Peniophora gigantea</name>
    <dbReference type="NCBI Taxonomy" id="745531"/>
    <lineage>
        <taxon>Eukaryota</taxon>
        <taxon>Fungi</taxon>
        <taxon>Dikarya</taxon>
        <taxon>Basidiomycota</taxon>
        <taxon>Agaricomycotina</taxon>
        <taxon>Agaricomycetes</taxon>
        <taxon>Polyporales</taxon>
        <taxon>Phanerochaetaceae</taxon>
        <taxon>Phlebiopsis</taxon>
    </lineage>
</organism>
<gene>
    <name evidence="2" type="ORF">PHLGIDRAFT_204066</name>
</gene>
<name>A0A0C3S6M5_PHLG1</name>
<dbReference type="Proteomes" id="UP000053257">
    <property type="component" value="Unassembled WGS sequence"/>
</dbReference>
<dbReference type="EMBL" id="KN840582">
    <property type="protein sequence ID" value="KIP04215.1"/>
    <property type="molecule type" value="Genomic_DNA"/>
</dbReference>
<sequence>MSSASDSGRSTPTASTPLTSAPGSPPQDPRALPDPTDEAKAEATRVKAQANKAFLGTRSRAWIVRVRTLTVCRCRSPLQRGCRPVHPGDRAQPEGCHSVV</sequence>
<feature type="region of interest" description="Disordered" evidence="1">
    <location>
        <begin position="80"/>
        <end position="100"/>
    </location>
</feature>
<feature type="compositionally biased region" description="Low complexity" evidence="1">
    <location>
        <begin position="10"/>
        <end position="22"/>
    </location>
</feature>
<evidence type="ECO:0000313" key="3">
    <source>
        <dbReference type="Proteomes" id="UP000053257"/>
    </source>
</evidence>
<reference evidence="2 3" key="1">
    <citation type="journal article" date="2014" name="PLoS Genet.">
        <title>Analysis of the Phlebiopsis gigantea genome, transcriptome and secretome provides insight into its pioneer colonization strategies of wood.</title>
        <authorList>
            <person name="Hori C."/>
            <person name="Ishida T."/>
            <person name="Igarashi K."/>
            <person name="Samejima M."/>
            <person name="Suzuki H."/>
            <person name="Master E."/>
            <person name="Ferreira P."/>
            <person name="Ruiz-Duenas F.J."/>
            <person name="Held B."/>
            <person name="Canessa P."/>
            <person name="Larrondo L.F."/>
            <person name="Schmoll M."/>
            <person name="Druzhinina I.S."/>
            <person name="Kubicek C.P."/>
            <person name="Gaskell J.A."/>
            <person name="Kersten P."/>
            <person name="St John F."/>
            <person name="Glasner J."/>
            <person name="Sabat G."/>
            <person name="Splinter BonDurant S."/>
            <person name="Syed K."/>
            <person name="Yadav J."/>
            <person name="Mgbeahuruike A.C."/>
            <person name="Kovalchuk A."/>
            <person name="Asiegbu F.O."/>
            <person name="Lackner G."/>
            <person name="Hoffmeister D."/>
            <person name="Rencoret J."/>
            <person name="Gutierrez A."/>
            <person name="Sun H."/>
            <person name="Lindquist E."/>
            <person name="Barry K."/>
            <person name="Riley R."/>
            <person name="Grigoriev I.V."/>
            <person name="Henrissat B."/>
            <person name="Kues U."/>
            <person name="Berka R.M."/>
            <person name="Martinez A.T."/>
            <person name="Covert S.F."/>
            <person name="Blanchette R.A."/>
            <person name="Cullen D."/>
        </authorList>
    </citation>
    <scope>NUCLEOTIDE SEQUENCE [LARGE SCALE GENOMIC DNA]</scope>
    <source>
        <strain evidence="2 3">11061_1 CR5-6</strain>
    </source>
</reference>